<evidence type="ECO:0000256" key="1">
    <source>
        <dbReference type="ARBA" id="ARBA00022617"/>
    </source>
</evidence>
<dbReference type="OrthoDB" id="5728201at2"/>
<dbReference type="PROSITE" id="PS51007">
    <property type="entry name" value="CYTC"/>
    <property type="match status" value="1"/>
</dbReference>
<feature type="chain" id="PRO_5030137970" description="Cytochrome c domain-containing protein" evidence="5">
    <location>
        <begin position="31"/>
        <end position="289"/>
    </location>
</feature>
<dbReference type="SUPFAM" id="SSF46626">
    <property type="entry name" value="Cytochrome c"/>
    <property type="match status" value="1"/>
</dbReference>
<protein>
    <recommendedName>
        <fullName evidence="6">Cytochrome c domain-containing protein</fullName>
    </recommendedName>
</protein>
<dbReference type="EMBL" id="CACSII010000004">
    <property type="protein sequence ID" value="CAA0096041.1"/>
    <property type="molecule type" value="Genomic_DNA"/>
</dbReference>
<feature type="signal peptide" evidence="5">
    <location>
        <begin position="1"/>
        <end position="30"/>
    </location>
</feature>
<dbReference type="Gene3D" id="1.10.760.10">
    <property type="entry name" value="Cytochrome c-like domain"/>
    <property type="match status" value="1"/>
</dbReference>
<proteinExistence type="predicted"/>
<dbReference type="InterPro" id="IPR009056">
    <property type="entry name" value="Cyt_c-like_dom"/>
</dbReference>
<dbReference type="GO" id="GO:0046872">
    <property type="term" value="F:metal ion binding"/>
    <property type="evidence" value="ECO:0007669"/>
    <property type="project" value="UniProtKB-KW"/>
</dbReference>
<evidence type="ECO:0000256" key="3">
    <source>
        <dbReference type="ARBA" id="ARBA00023004"/>
    </source>
</evidence>
<evidence type="ECO:0000259" key="6">
    <source>
        <dbReference type="PROSITE" id="PS51007"/>
    </source>
</evidence>
<evidence type="ECO:0000313" key="8">
    <source>
        <dbReference type="Proteomes" id="UP000434580"/>
    </source>
</evidence>
<keyword evidence="2 4" id="KW-0479">Metal-binding</keyword>
<name>A0A5S9NX49_9GAMM</name>
<evidence type="ECO:0000256" key="4">
    <source>
        <dbReference type="PROSITE-ProRule" id="PRU00433"/>
    </source>
</evidence>
<keyword evidence="1 4" id="KW-0349">Heme</keyword>
<dbReference type="GO" id="GO:0020037">
    <property type="term" value="F:heme binding"/>
    <property type="evidence" value="ECO:0007669"/>
    <property type="project" value="InterPro"/>
</dbReference>
<evidence type="ECO:0000313" key="7">
    <source>
        <dbReference type="EMBL" id="CAA0096041.1"/>
    </source>
</evidence>
<evidence type="ECO:0000256" key="5">
    <source>
        <dbReference type="SAM" id="SignalP"/>
    </source>
</evidence>
<dbReference type="InterPro" id="IPR036909">
    <property type="entry name" value="Cyt_c-like_dom_sf"/>
</dbReference>
<keyword evidence="3 4" id="KW-0408">Iron</keyword>
<sequence>MTAQSAPRAILLALIACLTIALLATHPAQAQSLKASDKTTLILSYGDKTETLTLKQLKTSLRTIRVPFFSPVYDQEVAFHAFRFTDIAGLIKADLTKVTHIDFIASDGYRAKLDASLLEKYPHAWLGYEQINPKHGAPFDEVVIDRESLQPQPFYLFWQDPITYKAFPWPFSVTEILFSTSSNPYSEIAPSPSAAEQVKAGFDIFTQQCVVCHSMNLVGGTIGPEMNIPQNFTEYLPMEFLRAYILNPTSFRARNRMSEIHLAPHQADKVLSYIRYMRKHKALDKLKAR</sequence>
<feature type="domain" description="Cytochrome c" evidence="6">
    <location>
        <begin position="196"/>
        <end position="278"/>
    </location>
</feature>
<dbReference type="Proteomes" id="UP000434580">
    <property type="component" value="Unassembled WGS sequence"/>
</dbReference>
<keyword evidence="5" id="KW-0732">Signal</keyword>
<reference evidence="7 8" key="1">
    <citation type="submission" date="2019-11" db="EMBL/GenBank/DDBJ databases">
        <authorList>
            <person name="Holert J."/>
        </authorList>
    </citation>
    <scope>NUCLEOTIDE SEQUENCE [LARGE SCALE GENOMIC DNA]</scope>
    <source>
        <strain evidence="7">BC5_2</strain>
    </source>
</reference>
<dbReference type="GO" id="GO:0009055">
    <property type="term" value="F:electron transfer activity"/>
    <property type="evidence" value="ECO:0007669"/>
    <property type="project" value="InterPro"/>
</dbReference>
<gene>
    <name evidence="7" type="ORF">DPBNPPHM_03370</name>
</gene>
<organism evidence="7 8">
    <name type="scientific">BD1-7 clade bacterium</name>
    <dbReference type="NCBI Taxonomy" id="2029982"/>
    <lineage>
        <taxon>Bacteria</taxon>
        <taxon>Pseudomonadati</taxon>
        <taxon>Pseudomonadota</taxon>
        <taxon>Gammaproteobacteria</taxon>
        <taxon>Cellvibrionales</taxon>
        <taxon>Spongiibacteraceae</taxon>
        <taxon>BD1-7 clade</taxon>
    </lineage>
</organism>
<accession>A0A5S9NX49</accession>
<evidence type="ECO:0000256" key="2">
    <source>
        <dbReference type="ARBA" id="ARBA00022723"/>
    </source>
</evidence>
<dbReference type="AlphaFoldDB" id="A0A5S9NX49"/>